<dbReference type="InterPro" id="IPR018759">
    <property type="entry name" value="BBP2_2"/>
</dbReference>
<reference evidence="2" key="1">
    <citation type="journal article" date="2014" name="Int. J. Syst. Evol. Microbiol.">
        <title>Complete genome sequence of Corynebacterium casei LMG S-19264T (=DSM 44701T), isolated from a smear-ripened cheese.</title>
        <authorList>
            <consortium name="US DOE Joint Genome Institute (JGI-PGF)"/>
            <person name="Walter F."/>
            <person name="Albersmeier A."/>
            <person name="Kalinowski J."/>
            <person name="Ruckert C."/>
        </authorList>
    </citation>
    <scope>NUCLEOTIDE SEQUENCE</scope>
    <source>
        <strain evidence="2">CGMCC 1.15725</strain>
    </source>
</reference>
<comment type="caution">
    <text evidence="2">The sequence shown here is derived from an EMBL/GenBank/DDBJ whole genome shotgun (WGS) entry which is preliminary data.</text>
</comment>
<name>A0A8J3E1A6_9PROT</name>
<feature type="signal peptide" evidence="1">
    <location>
        <begin position="1"/>
        <end position="22"/>
    </location>
</feature>
<evidence type="ECO:0008006" key="4">
    <source>
        <dbReference type="Google" id="ProtNLM"/>
    </source>
</evidence>
<dbReference type="EMBL" id="BMJQ01000001">
    <property type="protein sequence ID" value="GGE99255.1"/>
    <property type="molecule type" value="Genomic_DNA"/>
</dbReference>
<sequence length="425" mass="47396">MVLVASSLWVLLATALSPSAAAQSTPDQPAINTPPDEVRPHELLQDRFDRRTSVPGTQIGAVSFQASAVADLGYNDNVFAQQTGVKGDGFVDYGGRISGDYHYDGFRALLDLNYQERRYITLPNEDYWQGGARLNLSDQIGRDVSLFAQGGVQRLSVPRSDPNTINGFQPATYLLYDGETGVALGNGSSNLVTVTMGVNQSIFDQSFGSQGQIITNDRDRQEIFGDVRYDHTFFGQQKAFLEIRPDGRTFGRETDASGFHRDSNGVRSDAGFVFDIDSLFLISITGGWQTQDYADPRYGTINKPDVVLDLLWSPTDLTQADIKFTHEYFEDLFAESPGYVHDMTTLTVSHELKRDLLLKASASYDARTLQKSTRRYDIISTDGRVEYEALRGFIVGVDYMFQNLTSNASRTFNDNILMLTFKKQF</sequence>
<dbReference type="Proteomes" id="UP000646365">
    <property type="component" value="Unassembled WGS sequence"/>
</dbReference>
<dbReference type="Pfam" id="PF10082">
    <property type="entry name" value="BBP2_2"/>
    <property type="match status" value="1"/>
</dbReference>
<reference evidence="2" key="2">
    <citation type="submission" date="2020-09" db="EMBL/GenBank/DDBJ databases">
        <authorList>
            <person name="Sun Q."/>
            <person name="Zhou Y."/>
        </authorList>
    </citation>
    <scope>NUCLEOTIDE SEQUENCE</scope>
    <source>
        <strain evidence="2">CGMCC 1.15725</strain>
    </source>
</reference>
<accession>A0A8J3E1A6</accession>
<dbReference type="RefSeq" id="WP_189041317.1">
    <property type="nucleotide sequence ID" value="NZ_BMJQ01000001.1"/>
</dbReference>
<organism evidence="2 3">
    <name type="scientific">Aliidongia dinghuensis</name>
    <dbReference type="NCBI Taxonomy" id="1867774"/>
    <lineage>
        <taxon>Bacteria</taxon>
        <taxon>Pseudomonadati</taxon>
        <taxon>Pseudomonadota</taxon>
        <taxon>Alphaproteobacteria</taxon>
        <taxon>Rhodospirillales</taxon>
        <taxon>Dongiaceae</taxon>
        <taxon>Aliidongia</taxon>
    </lineage>
</organism>
<evidence type="ECO:0000256" key="1">
    <source>
        <dbReference type="SAM" id="SignalP"/>
    </source>
</evidence>
<evidence type="ECO:0000313" key="3">
    <source>
        <dbReference type="Proteomes" id="UP000646365"/>
    </source>
</evidence>
<feature type="chain" id="PRO_5035179777" description="Outer membrane beta-barrel protein" evidence="1">
    <location>
        <begin position="23"/>
        <end position="425"/>
    </location>
</feature>
<gene>
    <name evidence="2" type="ORF">GCM10011611_01010</name>
</gene>
<keyword evidence="3" id="KW-1185">Reference proteome</keyword>
<protein>
    <recommendedName>
        <fullName evidence="4">Outer membrane beta-barrel protein</fullName>
    </recommendedName>
</protein>
<proteinExistence type="predicted"/>
<keyword evidence="1" id="KW-0732">Signal</keyword>
<dbReference type="AlphaFoldDB" id="A0A8J3E1A6"/>
<evidence type="ECO:0000313" key="2">
    <source>
        <dbReference type="EMBL" id="GGE99255.1"/>
    </source>
</evidence>